<feature type="domain" description="CBS" evidence="3">
    <location>
        <begin position="76"/>
        <end position="133"/>
    </location>
</feature>
<organism evidence="4 5">
    <name type="scientific">Parasedimentitalea denitrificans</name>
    <dbReference type="NCBI Taxonomy" id="2211118"/>
    <lineage>
        <taxon>Bacteria</taxon>
        <taxon>Pseudomonadati</taxon>
        <taxon>Pseudomonadota</taxon>
        <taxon>Alphaproteobacteria</taxon>
        <taxon>Rhodobacterales</taxon>
        <taxon>Paracoccaceae</taxon>
        <taxon>Parasedimentitalea</taxon>
    </lineage>
</organism>
<comment type="caution">
    <text evidence="4">The sequence shown here is derived from an EMBL/GenBank/DDBJ whole genome shotgun (WGS) entry which is preliminary data.</text>
</comment>
<dbReference type="Proteomes" id="UP001429564">
    <property type="component" value="Unassembled WGS sequence"/>
</dbReference>
<feature type="domain" description="CBS" evidence="3">
    <location>
        <begin position="8"/>
        <end position="67"/>
    </location>
</feature>
<evidence type="ECO:0000313" key="4">
    <source>
        <dbReference type="EMBL" id="NIZ59746.1"/>
    </source>
</evidence>
<keyword evidence="4" id="KW-0808">Transferase</keyword>
<dbReference type="InterPro" id="IPR051257">
    <property type="entry name" value="Diverse_CBS-Domain"/>
</dbReference>
<keyword evidence="1 2" id="KW-0129">CBS domain</keyword>
<evidence type="ECO:0000256" key="2">
    <source>
        <dbReference type="PROSITE-ProRule" id="PRU00703"/>
    </source>
</evidence>
<evidence type="ECO:0000259" key="3">
    <source>
        <dbReference type="PROSITE" id="PS51371"/>
    </source>
</evidence>
<evidence type="ECO:0000313" key="5">
    <source>
        <dbReference type="Proteomes" id="UP001429564"/>
    </source>
</evidence>
<dbReference type="PANTHER" id="PTHR43080:SF2">
    <property type="entry name" value="CBS DOMAIN-CONTAINING PROTEIN"/>
    <property type="match status" value="1"/>
</dbReference>
<dbReference type="InterPro" id="IPR000644">
    <property type="entry name" value="CBS_dom"/>
</dbReference>
<dbReference type="InterPro" id="IPR046342">
    <property type="entry name" value="CBS_dom_sf"/>
</dbReference>
<keyword evidence="5" id="KW-1185">Reference proteome</keyword>
<evidence type="ECO:0000256" key="1">
    <source>
        <dbReference type="ARBA" id="ARBA00023122"/>
    </source>
</evidence>
<name>A0ABX0W6C8_9RHOB</name>
<dbReference type="Gene3D" id="3.10.580.10">
    <property type="entry name" value="CBS-domain"/>
    <property type="match status" value="1"/>
</dbReference>
<dbReference type="SUPFAM" id="SSF54631">
    <property type="entry name" value="CBS-domain pair"/>
    <property type="match status" value="1"/>
</dbReference>
<proteinExistence type="predicted"/>
<dbReference type="PANTHER" id="PTHR43080">
    <property type="entry name" value="CBS DOMAIN-CONTAINING PROTEIN CBSX3, MITOCHONDRIAL"/>
    <property type="match status" value="1"/>
</dbReference>
<dbReference type="CDD" id="cd04623">
    <property type="entry name" value="CBS_pair_bac_euk"/>
    <property type="match status" value="1"/>
</dbReference>
<dbReference type="Pfam" id="PF00571">
    <property type="entry name" value="CBS"/>
    <property type="match status" value="2"/>
</dbReference>
<dbReference type="GO" id="GO:0016301">
    <property type="term" value="F:kinase activity"/>
    <property type="evidence" value="ECO:0007669"/>
    <property type="project" value="UniProtKB-KW"/>
</dbReference>
<keyword evidence="4" id="KW-0418">Kinase</keyword>
<dbReference type="InterPro" id="IPR044725">
    <property type="entry name" value="CBSX3_CBS_dom"/>
</dbReference>
<dbReference type="PROSITE" id="PS51371">
    <property type="entry name" value="CBS"/>
    <property type="match status" value="2"/>
</dbReference>
<protein>
    <submittedName>
        <fullName evidence="4">Histidine kinase</fullName>
    </submittedName>
</protein>
<sequence>MYVSTILLQKGADIYSVGPDDSLMTTAQLFDAKKIGFALVMDKDGNPLGGISEREICSAMASPDGAGRQTPVRDVMHSEVARCAPGDNLIRIMAMMTGGRNRHMLVFDNDELKGVISIGDVVKHRLDEIMREEEELLKYIEGTGYSH</sequence>
<accession>A0ABX0W6C8</accession>
<dbReference type="SMART" id="SM00116">
    <property type="entry name" value="CBS"/>
    <property type="match status" value="2"/>
</dbReference>
<gene>
    <name evidence="4" type="ORF">DL239_02020</name>
</gene>
<dbReference type="EMBL" id="QHLQ01000001">
    <property type="protein sequence ID" value="NIZ59746.1"/>
    <property type="molecule type" value="Genomic_DNA"/>
</dbReference>
<reference evidence="4 5" key="1">
    <citation type="submission" date="2018-05" db="EMBL/GenBank/DDBJ databases">
        <authorList>
            <person name="Zhang Y.-J."/>
        </authorList>
    </citation>
    <scope>NUCLEOTIDE SEQUENCE [LARGE SCALE GENOMIC DNA]</scope>
    <source>
        <strain evidence="4 5">CY04</strain>
    </source>
</reference>